<dbReference type="EMBL" id="FRFG01000031">
    <property type="protein sequence ID" value="SHO56949.1"/>
    <property type="molecule type" value="Genomic_DNA"/>
</dbReference>
<keyword evidence="11" id="KW-1185">Reference proteome</keyword>
<evidence type="ECO:0000259" key="8">
    <source>
        <dbReference type="PROSITE" id="PS50192"/>
    </source>
</evidence>
<dbReference type="Proteomes" id="UP000184600">
    <property type="component" value="Unassembled WGS sequence"/>
</dbReference>
<feature type="domain" description="T-SNARE coiled-coil homology" evidence="8">
    <location>
        <begin position="494"/>
        <end position="556"/>
    </location>
</feature>
<dbReference type="InterPro" id="IPR004089">
    <property type="entry name" value="MCPsignal_dom"/>
</dbReference>
<comment type="subcellular location">
    <subcellularLocation>
        <location evidence="1">Cell inner membrane</location>
        <topology evidence="1">Multi-pass membrane protein</topology>
    </subcellularLocation>
</comment>
<evidence type="ECO:0000313" key="10">
    <source>
        <dbReference type="EMBL" id="SHO56949.1"/>
    </source>
</evidence>
<dbReference type="InterPro" id="IPR000727">
    <property type="entry name" value="T_SNARE_dom"/>
</dbReference>
<evidence type="ECO:0000256" key="5">
    <source>
        <dbReference type="PROSITE-ProRule" id="PRU00284"/>
    </source>
</evidence>
<dbReference type="InterPro" id="IPR003660">
    <property type="entry name" value="HAMP_dom"/>
</dbReference>
<dbReference type="GO" id="GO:0005886">
    <property type="term" value="C:plasma membrane"/>
    <property type="evidence" value="ECO:0007669"/>
    <property type="project" value="UniProtKB-SubCell"/>
</dbReference>
<evidence type="ECO:0000256" key="2">
    <source>
        <dbReference type="ARBA" id="ARBA00022519"/>
    </source>
</evidence>
<dbReference type="Gene3D" id="6.10.340.10">
    <property type="match status" value="1"/>
</dbReference>
<dbReference type="FunFam" id="1.10.287.950:FF:000001">
    <property type="entry name" value="Methyl-accepting chemotaxis sensory transducer"/>
    <property type="match status" value="1"/>
</dbReference>
<gene>
    <name evidence="10" type="primary">pctC_11</name>
    <name evidence="10" type="ORF">VQ7734_02718</name>
</gene>
<accession>A0A1M7YW94</accession>
<dbReference type="PROSITE" id="PS50192">
    <property type="entry name" value="T_SNARE"/>
    <property type="match status" value="1"/>
</dbReference>
<evidence type="ECO:0000256" key="1">
    <source>
        <dbReference type="ARBA" id="ARBA00004429"/>
    </source>
</evidence>
<feature type="domain" description="HAMP" evidence="9">
    <location>
        <begin position="248"/>
        <end position="302"/>
    </location>
</feature>
<dbReference type="CDD" id="cd11386">
    <property type="entry name" value="MCP_signal"/>
    <property type="match status" value="1"/>
</dbReference>
<keyword evidence="2" id="KW-0997">Cell inner membrane</keyword>
<evidence type="ECO:0000256" key="3">
    <source>
        <dbReference type="ARBA" id="ARBA00023224"/>
    </source>
</evidence>
<dbReference type="Gene3D" id="1.10.287.950">
    <property type="entry name" value="Methyl-accepting chemotaxis protein"/>
    <property type="match status" value="1"/>
</dbReference>
<dbReference type="GO" id="GO:0004888">
    <property type="term" value="F:transmembrane signaling receptor activity"/>
    <property type="evidence" value="ECO:0007669"/>
    <property type="project" value="InterPro"/>
</dbReference>
<evidence type="ECO:0000256" key="4">
    <source>
        <dbReference type="ARBA" id="ARBA00029447"/>
    </source>
</evidence>
<protein>
    <submittedName>
        <fullName evidence="10">Methyl-accepting chemotaxis protein PctC</fullName>
    </submittedName>
</protein>
<sequence length="581" mass="63365">MKSISFKAKLVAIVISIIFVTIMTSYFSANVYISRYIHQADTSFISTQIETVRNVIADKIESNIILAKSTKFSFSEVKQAVERTGFHDAVKVAFGMAINKDGKITDEALTQKYLNLLSQANGKVAVTDVYFQEKKPLITIIVPEGEEKGNLFFVDLTPLGLLLKSMSVDGSYLELKDAKNSQVFSNKIDGNVTPISQSFDVAGKSWNLTGYIDNDYIQKDTDGLNNSITIALIIAAVILIPIAFLLINWVVKPIVLLKNLIADLATGNGDLTHRLQIDTRDELGMIAEGINQFIASLQTMMIQVKQSTESISQEIRKLEEQTDSNGQLLHQHSMELDSTVTAINEMSSTASVVAENAATTASQTEMTNTEASQSREVVRQAVDNVNSLVVEVEETARFVSEMNGHADEIGHLLGEIGGIAEQTNLLALNAAIEAARAGEQGRGFAVVADEVRALASRTHKSTEDIVGMLDRLKSGTSTVVAGMESTTFSCRHTAETTGEVMSSLDKMTTAVNEINDLSVQIATSAEEQSSVTEDINRSMVNIREMMQRINDNGDSTAQTAQRLIQTNQQLSDIVGQFKIEA</sequence>
<evidence type="ECO:0000259" key="7">
    <source>
        <dbReference type="PROSITE" id="PS50111"/>
    </source>
</evidence>
<dbReference type="SUPFAM" id="SSF58104">
    <property type="entry name" value="Methyl-accepting chemotaxis protein (MCP) signaling domain"/>
    <property type="match status" value="1"/>
</dbReference>
<keyword evidence="3 5" id="KW-0807">Transducer</keyword>
<dbReference type="PRINTS" id="PR00260">
    <property type="entry name" value="CHEMTRNSDUCR"/>
</dbReference>
<name>A0A1M7YW94_9VIBR</name>
<keyword evidence="6" id="KW-1133">Transmembrane helix</keyword>
<evidence type="ECO:0000256" key="6">
    <source>
        <dbReference type="SAM" id="Phobius"/>
    </source>
</evidence>
<dbReference type="PANTHER" id="PTHR32089">
    <property type="entry name" value="METHYL-ACCEPTING CHEMOTAXIS PROTEIN MCPB"/>
    <property type="match status" value="1"/>
</dbReference>
<dbReference type="PROSITE" id="PS50111">
    <property type="entry name" value="CHEMOTAXIS_TRANSDUC_2"/>
    <property type="match status" value="1"/>
</dbReference>
<dbReference type="PANTHER" id="PTHR32089:SF55">
    <property type="entry name" value="METHYL ACCEPTING SENSORY TRANSDUCER WITH CACHE_2 SMALL MOLECULE BINDING DOMAIN"/>
    <property type="match status" value="1"/>
</dbReference>
<dbReference type="GO" id="GO:0007165">
    <property type="term" value="P:signal transduction"/>
    <property type="evidence" value="ECO:0007669"/>
    <property type="project" value="UniProtKB-KW"/>
</dbReference>
<dbReference type="Pfam" id="PF00672">
    <property type="entry name" value="HAMP"/>
    <property type="match status" value="1"/>
</dbReference>
<organism evidence="10 11">
    <name type="scientific">Vibrio quintilis</name>
    <dbReference type="NCBI Taxonomy" id="1117707"/>
    <lineage>
        <taxon>Bacteria</taxon>
        <taxon>Pseudomonadati</taxon>
        <taxon>Pseudomonadota</taxon>
        <taxon>Gammaproteobacteria</taxon>
        <taxon>Vibrionales</taxon>
        <taxon>Vibrionaceae</taxon>
        <taxon>Vibrio</taxon>
    </lineage>
</organism>
<dbReference type="PROSITE" id="PS50885">
    <property type="entry name" value="HAMP"/>
    <property type="match status" value="1"/>
</dbReference>
<dbReference type="SMART" id="SM00283">
    <property type="entry name" value="MA"/>
    <property type="match status" value="1"/>
</dbReference>
<dbReference type="GO" id="GO:0006935">
    <property type="term" value="P:chemotaxis"/>
    <property type="evidence" value="ECO:0007669"/>
    <property type="project" value="InterPro"/>
</dbReference>
<comment type="similarity">
    <text evidence="4">Belongs to the methyl-accepting chemotaxis (MCP) protein family.</text>
</comment>
<dbReference type="InterPro" id="IPR004090">
    <property type="entry name" value="Chemotax_Me-accpt_rcpt"/>
</dbReference>
<dbReference type="AlphaFoldDB" id="A0A1M7YW94"/>
<feature type="domain" description="Methyl-accepting transducer" evidence="7">
    <location>
        <begin position="307"/>
        <end position="543"/>
    </location>
</feature>
<dbReference type="SMART" id="SM00304">
    <property type="entry name" value="HAMP"/>
    <property type="match status" value="2"/>
</dbReference>
<dbReference type="STRING" id="1117707.VQ7734_02718"/>
<feature type="transmembrane region" description="Helical" evidence="6">
    <location>
        <begin position="228"/>
        <end position="251"/>
    </location>
</feature>
<keyword evidence="6" id="KW-0472">Membrane</keyword>
<dbReference type="RefSeq" id="WP_073583418.1">
    <property type="nucleotide sequence ID" value="NZ_AP024898.1"/>
</dbReference>
<dbReference type="CDD" id="cd06225">
    <property type="entry name" value="HAMP"/>
    <property type="match status" value="1"/>
</dbReference>
<evidence type="ECO:0000259" key="9">
    <source>
        <dbReference type="PROSITE" id="PS50885"/>
    </source>
</evidence>
<dbReference type="OrthoDB" id="2489132at2"/>
<keyword evidence="2" id="KW-1003">Cell membrane</keyword>
<evidence type="ECO:0000313" key="11">
    <source>
        <dbReference type="Proteomes" id="UP000184600"/>
    </source>
</evidence>
<dbReference type="Pfam" id="PF00015">
    <property type="entry name" value="MCPsignal"/>
    <property type="match status" value="1"/>
</dbReference>
<reference evidence="11" key="1">
    <citation type="submission" date="2016-12" db="EMBL/GenBank/DDBJ databases">
        <authorList>
            <person name="Rodrigo-Torres L."/>
            <person name="Arahal R.D."/>
            <person name="Lucena T."/>
        </authorList>
    </citation>
    <scope>NUCLEOTIDE SEQUENCE [LARGE SCALE GENOMIC DNA]</scope>
</reference>
<proteinExistence type="inferred from homology"/>
<keyword evidence="6" id="KW-0812">Transmembrane</keyword>